<comment type="caution">
    <text evidence="1">The sequence shown here is derived from an EMBL/GenBank/DDBJ whole genome shotgun (WGS) entry which is preliminary data.</text>
</comment>
<evidence type="ECO:0000313" key="1">
    <source>
        <dbReference type="EMBL" id="MBC6448644.1"/>
    </source>
</evidence>
<dbReference type="EMBL" id="JABVED010000008">
    <property type="protein sequence ID" value="MBC6448644.1"/>
    <property type="molecule type" value="Genomic_DNA"/>
</dbReference>
<dbReference type="Proteomes" id="UP000734823">
    <property type="component" value="Unassembled WGS sequence"/>
</dbReference>
<reference evidence="1 2" key="1">
    <citation type="submission" date="2020-06" db="EMBL/GenBank/DDBJ databases">
        <title>Actinokineospora xiongansis sp. nov., isolated from soil of Baiyangdian.</title>
        <authorList>
            <person name="Zhang X."/>
        </authorList>
    </citation>
    <scope>NUCLEOTIDE SEQUENCE [LARGE SCALE GENOMIC DNA]</scope>
    <source>
        <strain evidence="1 2">HBU206404</strain>
    </source>
</reference>
<sequence>MLSLKTEGFVGLVADVADRARLASDGSKLVRIALTLDDRLDERVGLLAVTSADRIVLDLVRAGSVAVAVGENGPDRLVLTGSGRVAVRLDGAEEPADLHPLGALRWGALDAPAVKAAAQVQAQAVAASVAAVHRQLAALPREEVLERVDRIEYCLVHMAPVLIHVNDRVYTNLGKRGTLPGKSMGIGDENSLFNRLRGVPVAEWAPEDACFVACLAAVLQSGPPVRAEEFNGAQLLPSLVDAFLRARIEAYGCAAPAAPAADLTELESRARECAGSRQDAIAQGKRPYRVINGLTLHKVEHLMDTPALLADLPDRLRAHLADLLRDPLPERIDALGPLWSDFAASLVGAPTVEPFGTALECALHGLLTATAEAFDADVSMSRGPQRFDPLRVDHGDVDPLGLGTGAFYCCVTPRKAFVDRFGQDRAGLAKALAAYSARMRFNTWHYLPHTLGIVEREPGRDDWFFAPTMPDVTEWSDQHHTGHVVFGVRYAIRAPFGITYDGRALPGLYDLRLMRTTAPAFTVADLRGAIAAADVLRGLYQAMARYEPIVTDFGKDWYQRVHG</sequence>
<name>A0ABR7L7M7_9PSEU</name>
<keyword evidence="2" id="KW-1185">Reference proteome</keyword>
<proteinExistence type="predicted"/>
<organism evidence="1 2">
    <name type="scientific">Actinokineospora xionganensis</name>
    <dbReference type="NCBI Taxonomy" id="2684470"/>
    <lineage>
        <taxon>Bacteria</taxon>
        <taxon>Bacillati</taxon>
        <taxon>Actinomycetota</taxon>
        <taxon>Actinomycetes</taxon>
        <taxon>Pseudonocardiales</taxon>
        <taxon>Pseudonocardiaceae</taxon>
        <taxon>Actinokineospora</taxon>
    </lineage>
</organism>
<protein>
    <submittedName>
        <fullName evidence="1">Uncharacterized protein</fullName>
    </submittedName>
</protein>
<accession>A0ABR7L7M7</accession>
<gene>
    <name evidence="1" type="ORF">GPZ80_15820</name>
</gene>
<evidence type="ECO:0000313" key="2">
    <source>
        <dbReference type="Proteomes" id="UP000734823"/>
    </source>
</evidence>
<dbReference type="RefSeq" id="WP_187221126.1">
    <property type="nucleotide sequence ID" value="NZ_JABVED010000008.1"/>
</dbReference>